<evidence type="ECO:0000256" key="3">
    <source>
        <dbReference type="SAM" id="Phobius"/>
    </source>
</evidence>
<dbReference type="Pfam" id="PF00691">
    <property type="entry name" value="OmpA"/>
    <property type="match status" value="1"/>
</dbReference>
<keyword evidence="1 3" id="KW-0472">Membrane</keyword>
<feature type="domain" description="OmpA-like" evidence="4">
    <location>
        <begin position="384"/>
        <end position="511"/>
    </location>
</feature>
<evidence type="ECO:0000256" key="1">
    <source>
        <dbReference type="PROSITE-ProRule" id="PRU00473"/>
    </source>
</evidence>
<dbReference type="AlphaFoldDB" id="A0A975U424"/>
<dbReference type="CDD" id="cd07185">
    <property type="entry name" value="OmpA_C-like"/>
    <property type="match status" value="1"/>
</dbReference>
<dbReference type="RefSeq" id="WP_218286658.1">
    <property type="nucleotide sequence ID" value="NZ_CP076448.1"/>
</dbReference>
<dbReference type="PROSITE" id="PS51123">
    <property type="entry name" value="OMPA_2"/>
    <property type="match status" value="1"/>
</dbReference>
<protein>
    <submittedName>
        <fullName evidence="5">Peptidoglycan-binding protein</fullName>
    </submittedName>
</protein>
<feature type="region of interest" description="Disordered" evidence="2">
    <location>
        <begin position="176"/>
        <end position="195"/>
    </location>
</feature>
<sequence>MAGLASGRRRGGYEPWPGYVDALSTLLMVIIFVLLVFVLAQGFLSVALSGRDQALARLNRQVAELSDLLALERGTTAELRLSVARLASDLEAMAAERDALSREIASLSAQRDRAGADRAAALAERARLATELAEARARADAAAARVQRLEAELAEALTRADQVQMVADARARDAQDAAREAAERQRAATEAARAAAEAQRQLADARAELAETRRTLEAERAQLARMREEIAALDRQVTADRATIELRLSEIARLTGQIRALTALRDELEREARAAAARATTEEQQRRALAALLEEERRLGETARAQVALLNRQIEELRAQIARIAAALEAAEAEGRDKDAQIAALGQRLNLALAARVEELQRYRSDFFGRLREVLGNRPGIQIVGDRFVFQSEVLFPVGSADLQPEGVEQIRQIAAVVREIARDIPPDIPWILRVDGHADRTPITGTGRFASNWELSAARAITVVRLLALLGVPENRLAATGFGEFQPLDLGDSPAALARNRRIELRLTDR</sequence>
<dbReference type="PANTHER" id="PTHR30329:SF21">
    <property type="entry name" value="LIPOPROTEIN YIAD-RELATED"/>
    <property type="match status" value="1"/>
</dbReference>
<feature type="transmembrane region" description="Helical" evidence="3">
    <location>
        <begin position="26"/>
        <end position="48"/>
    </location>
</feature>
<dbReference type="InterPro" id="IPR006665">
    <property type="entry name" value="OmpA-like"/>
</dbReference>
<evidence type="ECO:0000313" key="6">
    <source>
        <dbReference type="Proteomes" id="UP000694001"/>
    </source>
</evidence>
<gene>
    <name evidence="5" type="ORF">KO353_05160</name>
</gene>
<dbReference type="PANTHER" id="PTHR30329">
    <property type="entry name" value="STATOR ELEMENT OF FLAGELLAR MOTOR COMPLEX"/>
    <property type="match status" value="1"/>
</dbReference>
<keyword evidence="3" id="KW-1133">Transmembrane helix</keyword>
<dbReference type="Proteomes" id="UP000694001">
    <property type="component" value="Chromosome"/>
</dbReference>
<evidence type="ECO:0000256" key="2">
    <source>
        <dbReference type="SAM" id="MobiDB-lite"/>
    </source>
</evidence>
<accession>A0A975U424</accession>
<feature type="compositionally biased region" description="Basic and acidic residues" evidence="2">
    <location>
        <begin position="176"/>
        <end position="187"/>
    </location>
</feature>
<keyword evidence="6" id="KW-1185">Reference proteome</keyword>
<keyword evidence="3" id="KW-0812">Transmembrane</keyword>
<dbReference type="KEGG" id="elio:KO353_05160"/>
<dbReference type="NCBIfam" id="NF006543">
    <property type="entry name" value="PRK09039.1-2"/>
    <property type="match status" value="1"/>
</dbReference>
<dbReference type="GO" id="GO:0016020">
    <property type="term" value="C:membrane"/>
    <property type="evidence" value="ECO:0007669"/>
    <property type="project" value="UniProtKB-UniRule"/>
</dbReference>
<organism evidence="5 6">
    <name type="scientific">Elioraea tepida</name>
    <dbReference type="NCBI Taxonomy" id="2843330"/>
    <lineage>
        <taxon>Bacteria</taxon>
        <taxon>Pseudomonadati</taxon>
        <taxon>Pseudomonadota</taxon>
        <taxon>Alphaproteobacteria</taxon>
        <taxon>Acetobacterales</taxon>
        <taxon>Elioraeaceae</taxon>
        <taxon>Elioraea</taxon>
    </lineage>
</organism>
<name>A0A975U424_9PROT</name>
<dbReference type="InterPro" id="IPR050330">
    <property type="entry name" value="Bact_OuterMem_StrucFunc"/>
</dbReference>
<evidence type="ECO:0000259" key="4">
    <source>
        <dbReference type="PROSITE" id="PS51123"/>
    </source>
</evidence>
<proteinExistence type="predicted"/>
<reference evidence="5" key="1">
    <citation type="submission" date="2021-06" db="EMBL/GenBank/DDBJ databases">
        <title>Elioraea tepida, sp. nov., a moderately thermophilic aerobic anoxygenic phototrophic bacterium isolated from an alkaline siliceous hot spring mat community in Yellowstone National Park, WY, USA.</title>
        <authorList>
            <person name="Saini M.K."/>
            <person name="Yoshida S."/>
            <person name="Sebastian A."/>
            <person name="Hirose S."/>
            <person name="Hara E."/>
            <person name="Tamaki H."/>
            <person name="Soulier N.T."/>
            <person name="Albert I."/>
            <person name="Hanada S."/>
            <person name="Bryant D.A."/>
            <person name="Tank M."/>
        </authorList>
    </citation>
    <scope>NUCLEOTIDE SEQUENCE</scope>
    <source>
        <strain evidence="5">MS-P2</strain>
    </source>
</reference>
<dbReference type="EMBL" id="CP076448">
    <property type="protein sequence ID" value="QXM25602.1"/>
    <property type="molecule type" value="Genomic_DNA"/>
</dbReference>
<evidence type="ECO:0000313" key="5">
    <source>
        <dbReference type="EMBL" id="QXM25602.1"/>
    </source>
</evidence>